<accession>U6L2D9</accession>
<name>U6L2D9_EIMTE</name>
<evidence type="ECO:0000313" key="3">
    <source>
        <dbReference type="Proteomes" id="UP000030747"/>
    </source>
</evidence>
<protein>
    <submittedName>
        <fullName evidence="2">Uncharacterized protein</fullName>
    </submittedName>
</protein>
<feature type="region of interest" description="Disordered" evidence="1">
    <location>
        <begin position="339"/>
        <end position="358"/>
    </location>
</feature>
<evidence type="ECO:0000256" key="1">
    <source>
        <dbReference type="SAM" id="MobiDB-lite"/>
    </source>
</evidence>
<dbReference type="VEuPathDB" id="ToxoDB:ETH2_1510700"/>
<keyword evidence="3" id="KW-1185">Reference proteome</keyword>
<dbReference type="AlphaFoldDB" id="U6L2D9"/>
<gene>
    <name evidence="2" type="ORF">ETH_00032065</name>
</gene>
<dbReference type="EMBL" id="HG675735">
    <property type="protein sequence ID" value="CDJ42779.1"/>
    <property type="molecule type" value="Genomic_DNA"/>
</dbReference>
<sequence length="358" mass="36408">MLIEMSIEGSALDIRSFPQQIVQLIAAEGDKETAASSSYFPQDDYSPHDSIILNASSGEMPFPTRKYMDASRVILQGTCRRVSSGTGAATLLKTREFGVGLSLQQRRAAELQLGDSRILVHIAIRGVHELAVQRPHKETLSPLVSPRGRYPPAYFLSPLFLSEHKETEPYSAAAAALLINQRIGDQHRHVWGPARVVLCQTQQQPEETPNKGAAAEEGPPGKADFQTWKILVAVLVPSFVVGALVVASWHSTSICSCGDSAAAAAAAAAAGGGAAPQDARSPAPAAAAADAAAADTAAAAAAAAAAAPSPNASPDSAATAAEPPAAAAAATAAAAAAGPQGEEAAAAAAEAEEAAGSR</sequence>
<dbReference type="OMA" id="WEADETT"/>
<dbReference type="GeneID" id="25255479"/>
<dbReference type="RefSeq" id="XP_013233529.1">
    <property type="nucleotide sequence ID" value="XM_013378075.1"/>
</dbReference>
<dbReference type="VEuPathDB" id="ToxoDB:ETH_00032065"/>
<dbReference type="OrthoDB" id="347838at2759"/>
<feature type="region of interest" description="Disordered" evidence="1">
    <location>
        <begin position="303"/>
        <end position="324"/>
    </location>
</feature>
<dbReference type="Proteomes" id="UP000030747">
    <property type="component" value="Unassembled WGS sequence"/>
</dbReference>
<feature type="compositionally biased region" description="Low complexity" evidence="1">
    <location>
        <begin position="339"/>
        <end position="349"/>
    </location>
</feature>
<proteinExistence type="predicted"/>
<organism evidence="2 3">
    <name type="scientific">Eimeria tenella</name>
    <name type="common">Coccidian parasite</name>
    <dbReference type="NCBI Taxonomy" id="5802"/>
    <lineage>
        <taxon>Eukaryota</taxon>
        <taxon>Sar</taxon>
        <taxon>Alveolata</taxon>
        <taxon>Apicomplexa</taxon>
        <taxon>Conoidasida</taxon>
        <taxon>Coccidia</taxon>
        <taxon>Eucoccidiorida</taxon>
        <taxon>Eimeriorina</taxon>
        <taxon>Eimeriidae</taxon>
        <taxon>Eimeria</taxon>
    </lineage>
</organism>
<evidence type="ECO:0000313" key="2">
    <source>
        <dbReference type="EMBL" id="CDJ42779.1"/>
    </source>
</evidence>
<reference evidence="2" key="2">
    <citation type="submission" date="2013-10" db="EMBL/GenBank/DDBJ databases">
        <authorList>
            <person name="Aslett M."/>
        </authorList>
    </citation>
    <scope>NUCLEOTIDE SEQUENCE [LARGE SCALE GENOMIC DNA]</scope>
    <source>
        <strain evidence="2">Houghton</strain>
    </source>
</reference>
<reference evidence="2" key="1">
    <citation type="submission" date="2013-10" db="EMBL/GenBank/DDBJ databases">
        <title>Genomic analysis of the causative agents of coccidiosis in chickens.</title>
        <authorList>
            <person name="Reid A.J."/>
            <person name="Blake D."/>
            <person name="Billington K."/>
            <person name="Browne H."/>
            <person name="Dunn M."/>
            <person name="Hung S."/>
            <person name="Kawahara F."/>
            <person name="Miranda-Saavedra D."/>
            <person name="Mourier T."/>
            <person name="Nagra H."/>
            <person name="Otto T.D."/>
            <person name="Rawlings N."/>
            <person name="Sanchez A."/>
            <person name="Sanders M."/>
            <person name="Subramaniam C."/>
            <person name="Tay Y."/>
            <person name="Dear P."/>
            <person name="Doerig C."/>
            <person name="Gruber A."/>
            <person name="Parkinson J."/>
            <person name="Shirley M."/>
            <person name="Wan K.L."/>
            <person name="Berriman M."/>
            <person name="Tomley F."/>
            <person name="Pain A."/>
        </authorList>
    </citation>
    <scope>NUCLEOTIDE SEQUENCE [LARGE SCALE GENOMIC DNA]</scope>
    <source>
        <strain evidence="2">Houghton</strain>
    </source>
</reference>